<evidence type="ECO:0000313" key="3">
    <source>
        <dbReference type="EMBL" id="TLU64207.1"/>
    </source>
</evidence>
<feature type="signal peptide" evidence="2">
    <location>
        <begin position="1"/>
        <end position="25"/>
    </location>
</feature>
<name>A0A5R9IJF3_9GAMM</name>
<evidence type="ECO:0000313" key="4">
    <source>
        <dbReference type="Proteomes" id="UP000307790"/>
    </source>
</evidence>
<reference evidence="3 4" key="1">
    <citation type="submission" date="2019-05" db="EMBL/GenBank/DDBJ databases">
        <title>Genome sequences of Thalassotalea litorea 1K03283.</title>
        <authorList>
            <person name="Zhang D."/>
        </authorList>
    </citation>
    <scope>NUCLEOTIDE SEQUENCE [LARGE SCALE GENOMIC DNA]</scope>
    <source>
        <strain evidence="3 4">MCCC 1K03283</strain>
    </source>
</reference>
<feature type="region of interest" description="Disordered" evidence="1">
    <location>
        <begin position="30"/>
        <end position="56"/>
    </location>
</feature>
<sequence length="645" mass="73760">MRYFVKTRNLAVVVCLLLWGCQSTSEPETISSTQQTSVPAAQSDPHSAPDGTGEFTTVSESERLNLWFEDKYEQQLQMSPLMLTRIGRKDQYDKVDDFSLQAMDDQLSWYANTVDELKTHFDYQALTPEAQISYDIWVYQFQLARDRRLYFSHEYVFTQMQGIQTLLPQVLINFHRVDNLADMEAYIERIKGMSVALNTLLELAKSKSSAGYRPPKFAYQEAMAQINNLIRGEPFHQGADSPLWSDVKAKVTALQTSGQITASQAQSLRFNARKALTRDLYSSYRNITSWMQKDMRLAKDNPTGVSRYPDGDAYYEYRLRLATNGNYSANEIHQIGLDEVDRITEEMIDIKDSVGFSGNLNEFFNYLQTEHRFYYANTDEGRQEYLQQTEANLAFIEEKLADYFTTLPKAALQVKRVEAYREQDGAAPHYYPGTPDGSRPGVYYSHMSDMSALHKNDMQAIAYHEGNPGHHMQISIAQELTGLPKFRTQAQFGAYIEGWALYAEYLAKEMGAYQDPYADFGRLTTEMWRAVRLVVDSGLHAKGWNEQQAVAYFKQHTPLSEDVIRSEVRRYLVWPGQATAYKVGMMKIQSLRKQAQAQLEGDFDLKQFHDTVLTSGALPLHLLEKRVNLWIEDAPLGGAVAVVKD</sequence>
<dbReference type="PANTHER" id="PTHR33361:SF16">
    <property type="entry name" value="DUF885 DOMAIN-CONTAINING PROTEIN"/>
    <property type="match status" value="1"/>
</dbReference>
<dbReference type="InterPro" id="IPR010281">
    <property type="entry name" value="DUF885"/>
</dbReference>
<protein>
    <submittedName>
        <fullName evidence="3">DUF885 domain-containing protein</fullName>
    </submittedName>
</protein>
<keyword evidence="2" id="KW-0732">Signal</keyword>
<evidence type="ECO:0000256" key="1">
    <source>
        <dbReference type="SAM" id="MobiDB-lite"/>
    </source>
</evidence>
<dbReference type="OrthoDB" id="9769898at2"/>
<dbReference type="AlphaFoldDB" id="A0A5R9IJF3"/>
<accession>A0A5R9IJF3</accession>
<keyword evidence="4" id="KW-1185">Reference proteome</keyword>
<feature type="chain" id="PRO_5024388454" evidence="2">
    <location>
        <begin position="26"/>
        <end position="645"/>
    </location>
</feature>
<proteinExistence type="predicted"/>
<dbReference type="Proteomes" id="UP000307790">
    <property type="component" value="Unassembled WGS sequence"/>
</dbReference>
<evidence type="ECO:0000256" key="2">
    <source>
        <dbReference type="SAM" id="SignalP"/>
    </source>
</evidence>
<gene>
    <name evidence="3" type="ORF">FE810_12995</name>
</gene>
<comment type="caution">
    <text evidence="3">The sequence shown here is derived from an EMBL/GenBank/DDBJ whole genome shotgun (WGS) entry which is preliminary data.</text>
</comment>
<dbReference type="RefSeq" id="WP_138320489.1">
    <property type="nucleotide sequence ID" value="NZ_VCBC01000012.1"/>
</dbReference>
<dbReference type="EMBL" id="VCBC01000012">
    <property type="protein sequence ID" value="TLU64207.1"/>
    <property type="molecule type" value="Genomic_DNA"/>
</dbReference>
<dbReference type="PANTHER" id="PTHR33361">
    <property type="entry name" value="GLR0591 PROTEIN"/>
    <property type="match status" value="1"/>
</dbReference>
<feature type="compositionally biased region" description="Polar residues" evidence="1">
    <location>
        <begin position="30"/>
        <end position="40"/>
    </location>
</feature>
<organism evidence="3 4">
    <name type="scientific">Thalassotalea litorea</name>
    <dbReference type="NCBI Taxonomy" id="2020715"/>
    <lineage>
        <taxon>Bacteria</taxon>
        <taxon>Pseudomonadati</taxon>
        <taxon>Pseudomonadota</taxon>
        <taxon>Gammaproteobacteria</taxon>
        <taxon>Alteromonadales</taxon>
        <taxon>Colwelliaceae</taxon>
        <taxon>Thalassotalea</taxon>
    </lineage>
</organism>
<dbReference type="Pfam" id="PF05960">
    <property type="entry name" value="DUF885"/>
    <property type="match status" value="1"/>
</dbReference>